<keyword evidence="3" id="KW-1185">Reference proteome</keyword>
<dbReference type="KEGG" id="prt:AUC31_01330"/>
<sequence length="296" mass="33654">MNSYIVMQGETYREEKRLGIVRAPMKDKSGTTPHSWERVKSLQKGDRTFHYVRGALVAVGTIQEDAREQAAGTPQAEWIAPCEYLELDDPLEIASCIKMVAEHLPIKYSAFQPDGNGNSGYVYPCNEALALVFLELLSSSKWRNIEQLEFVYDAVREEKYNSLTAWMMDSEYLLRRKFRDFKRQFKAVQLERWGNKCALCSLDNPALLKAAYSKPWKDSTDAERVNPANGVLLCANHAALYESGQISFTGVGTLRMSAAIQPQASHYGLKKNMRIAAKDSNTAFFRWHRNNFFVGE</sequence>
<dbReference type="AlphaFoldDB" id="A0A0U2P899"/>
<dbReference type="RefSeq" id="WP_058380683.1">
    <property type="nucleotide sequence ID" value="NZ_CP013659.2"/>
</dbReference>
<name>A0A0U2P899_9BACL</name>
<evidence type="ECO:0000259" key="1">
    <source>
        <dbReference type="Pfam" id="PF13391"/>
    </source>
</evidence>
<protein>
    <recommendedName>
        <fullName evidence="1">HNH nuclease domain-containing protein</fullName>
    </recommendedName>
</protein>
<dbReference type="EMBL" id="CP013659">
    <property type="protein sequence ID" value="ALS73975.1"/>
    <property type="molecule type" value="Genomic_DNA"/>
</dbReference>
<dbReference type="OrthoDB" id="5678128at2"/>
<feature type="domain" description="HNH nuclease" evidence="1">
    <location>
        <begin position="197"/>
        <end position="248"/>
    </location>
</feature>
<evidence type="ECO:0000313" key="3">
    <source>
        <dbReference type="Proteomes" id="UP000067683"/>
    </source>
</evidence>
<reference evidence="2" key="1">
    <citation type="submission" date="2016-01" db="EMBL/GenBank/DDBJ databases">
        <title>Complete genome of Planococcus rifietoensis type strain M8.</title>
        <authorList>
            <person name="See-Too W.S."/>
        </authorList>
    </citation>
    <scope>NUCLEOTIDE SEQUENCE [LARGE SCALE GENOMIC DNA]</scope>
    <source>
        <strain evidence="2">M8</strain>
    </source>
</reference>
<evidence type="ECO:0000313" key="2">
    <source>
        <dbReference type="EMBL" id="ALS73975.1"/>
    </source>
</evidence>
<accession>A0A0U2P899</accession>
<dbReference type="Proteomes" id="UP000067683">
    <property type="component" value="Chromosome"/>
</dbReference>
<gene>
    <name evidence="2" type="ORF">AUC31_01330</name>
</gene>
<dbReference type="Pfam" id="PF13391">
    <property type="entry name" value="HNH_2"/>
    <property type="match status" value="1"/>
</dbReference>
<organism evidence="2 3">
    <name type="scientific">Planococcus rifietoensis</name>
    <dbReference type="NCBI Taxonomy" id="200991"/>
    <lineage>
        <taxon>Bacteria</taxon>
        <taxon>Bacillati</taxon>
        <taxon>Bacillota</taxon>
        <taxon>Bacilli</taxon>
        <taxon>Bacillales</taxon>
        <taxon>Caryophanaceae</taxon>
        <taxon>Planococcus</taxon>
    </lineage>
</organism>
<proteinExistence type="predicted"/>
<dbReference type="InterPro" id="IPR003615">
    <property type="entry name" value="HNH_nuc"/>
</dbReference>
<dbReference type="STRING" id="200991.AUC31_01330"/>